<dbReference type="OrthoDB" id="513400at2759"/>
<comment type="caution">
    <text evidence="3">The sequence shown here is derived from an EMBL/GenBank/DDBJ whole genome shotgun (WGS) entry which is preliminary data.</text>
</comment>
<keyword evidence="2" id="KW-0732">Signal</keyword>
<accession>A0A8B6EG70</accession>
<feature type="compositionally biased region" description="Basic and acidic residues" evidence="1">
    <location>
        <begin position="135"/>
        <end position="164"/>
    </location>
</feature>
<feature type="chain" id="PRO_5032360981" evidence="2">
    <location>
        <begin position="20"/>
        <end position="710"/>
    </location>
</feature>
<gene>
    <name evidence="3" type="ORF">MGAL_10B027107</name>
</gene>
<feature type="compositionally biased region" description="Polar residues" evidence="1">
    <location>
        <begin position="644"/>
        <end position="653"/>
    </location>
</feature>
<dbReference type="AlphaFoldDB" id="A0A8B6EG70"/>
<keyword evidence="4" id="KW-1185">Reference proteome</keyword>
<sequence length="710" mass="77809">MKTSVIVTLLLIYIYLVNGHSYRYDRNKKVFRSKVKKRLLEDFSRKKRLLEDFTHKKSSGPCPPVACEQEFIPDECRMKTYFYKNGYKCQGCDNNKCSKRVTDLKRLVKKLHSIKQKKIRPIQQKTVKVVKIHAKKEERRPSIRDHFPDMSVRRPFDNVHHTDISPEPSDGLHSDSLGNLGTSSDSSVRLPQDNIRRRDSLPDLSVRLPQNNIGSIGSFPDSPILVSPDILRNEESLLDNSVRLRQDNVVSRDPTLDSSVRLFQDNFEPLSPFPGSSVRLPADSVGPNDTPVAPPPRPVSPIPAARPDSQLPAIQPDLPPPAARPDSPLRTILPDFPPPISRPDSLLPAKFPDLSPPAALPVTPPVQPIITTDVGQQIRDPLAVLNAPPSDNEFANRVRFDSSNANLLLPPVDSSLTENVQNPLMNQNTMQNPFLQNIPSPFQGQQNNNIWPQTPGFMPPNLQGGGQSPDMQLVQNQQIVDQLRGQQAALEFQIQQLRGQQQVPAFGQFPMPQFPTGGIQGFPNNGIPPNFQGFPANGVNTNLQGQGFQGFVPQGFQGFGQNTNPFMAGMQQPVSNQNLGPNPNGQISQFLNQLPPVPGINSNFQGQVPLNGNIQGQVPLNGNIQGQVPLNGNFPGQPPLNGNFPGQSPSNGNFPGPTLTAGNPWASVQGFANQGQSNVQTSNTGGFVDPVTNQALPASSNSFHGPITQQ</sequence>
<feature type="region of interest" description="Disordered" evidence="1">
    <location>
        <begin position="133"/>
        <end position="196"/>
    </location>
</feature>
<feature type="compositionally biased region" description="Polar residues" evidence="1">
    <location>
        <begin position="176"/>
        <end position="189"/>
    </location>
</feature>
<evidence type="ECO:0000313" key="3">
    <source>
        <dbReference type="EMBL" id="VDI33545.1"/>
    </source>
</evidence>
<feature type="region of interest" description="Disordered" evidence="1">
    <location>
        <begin position="271"/>
        <end position="325"/>
    </location>
</feature>
<name>A0A8B6EG70_MYTGA</name>
<dbReference type="EMBL" id="UYJE01005056">
    <property type="protein sequence ID" value="VDI33545.1"/>
    <property type="molecule type" value="Genomic_DNA"/>
</dbReference>
<evidence type="ECO:0000256" key="1">
    <source>
        <dbReference type="SAM" id="MobiDB-lite"/>
    </source>
</evidence>
<protein>
    <submittedName>
        <fullName evidence="3">Uncharacterized protein</fullName>
    </submittedName>
</protein>
<reference evidence="3" key="1">
    <citation type="submission" date="2018-11" db="EMBL/GenBank/DDBJ databases">
        <authorList>
            <person name="Alioto T."/>
            <person name="Alioto T."/>
        </authorList>
    </citation>
    <scope>NUCLEOTIDE SEQUENCE</scope>
</reference>
<evidence type="ECO:0000256" key="2">
    <source>
        <dbReference type="SAM" id="SignalP"/>
    </source>
</evidence>
<proteinExistence type="predicted"/>
<evidence type="ECO:0000313" key="4">
    <source>
        <dbReference type="Proteomes" id="UP000596742"/>
    </source>
</evidence>
<feature type="compositionally biased region" description="Pro residues" evidence="1">
    <location>
        <begin position="292"/>
        <end position="301"/>
    </location>
</feature>
<feature type="signal peptide" evidence="2">
    <location>
        <begin position="1"/>
        <end position="19"/>
    </location>
</feature>
<feature type="region of interest" description="Disordered" evidence="1">
    <location>
        <begin position="635"/>
        <end position="661"/>
    </location>
</feature>
<dbReference type="Proteomes" id="UP000596742">
    <property type="component" value="Unassembled WGS sequence"/>
</dbReference>
<organism evidence="3 4">
    <name type="scientific">Mytilus galloprovincialis</name>
    <name type="common">Mediterranean mussel</name>
    <dbReference type="NCBI Taxonomy" id="29158"/>
    <lineage>
        <taxon>Eukaryota</taxon>
        <taxon>Metazoa</taxon>
        <taxon>Spiralia</taxon>
        <taxon>Lophotrochozoa</taxon>
        <taxon>Mollusca</taxon>
        <taxon>Bivalvia</taxon>
        <taxon>Autobranchia</taxon>
        <taxon>Pteriomorphia</taxon>
        <taxon>Mytilida</taxon>
        <taxon>Mytiloidea</taxon>
        <taxon>Mytilidae</taxon>
        <taxon>Mytilinae</taxon>
        <taxon>Mytilus</taxon>
    </lineage>
</organism>
<feature type="region of interest" description="Disordered" evidence="1">
    <location>
        <begin position="675"/>
        <end position="710"/>
    </location>
</feature>